<protein>
    <submittedName>
        <fullName evidence="1">Prolidase</fullName>
    </submittedName>
</protein>
<reference evidence="1 2" key="2">
    <citation type="submission" date="2015-01" db="EMBL/GenBank/DDBJ databases">
        <authorList>
            <consortium name="NBRP consortium"/>
            <person name="Sawabe T."/>
            <person name="Meirelles P."/>
            <person name="Feng G."/>
            <person name="Sayaka M."/>
            <person name="Hattori M."/>
            <person name="Ohkuma M."/>
        </authorList>
    </citation>
    <scope>NUCLEOTIDE SEQUENCE [LARGE SCALE GENOMIC DNA]</scope>
    <source>
        <strain evidence="1 2">JCM19232</strain>
    </source>
</reference>
<dbReference type="Proteomes" id="UP000031670">
    <property type="component" value="Unassembled WGS sequence"/>
</dbReference>
<dbReference type="InterPro" id="IPR032466">
    <property type="entry name" value="Metal_Hydrolase"/>
</dbReference>
<proteinExistence type="predicted"/>
<dbReference type="AlphaFoldDB" id="A0A0B8PB55"/>
<evidence type="ECO:0000313" key="2">
    <source>
        <dbReference type="Proteomes" id="UP000031670"/>
    </source>
</evidence>
<name>A0A0B8PB55_9VIBR</name>
<evidence type="ECO:0000313" key="1">
    <source>
        <dbReference type="EMBL" id="GAM63621.1"/>
    </source>
</evidence>
<dbReference type="SUPFAM" id="SSF51556">
    <property type="entry name" value="Metallo-dependent hydrolases"/>
    <property type="match status" value="1"/>
</dbReference>
<dbReference type="EMBL" id="BBSA01000009">
    <property type="protein sequence ID" value="GAM63621.1"/>
    <property type="molecule type" value="Genomic_DNA"/>
</dbReference>
<reference evidence="1 2" key="1">
    <citation type="submission" date="2015-01" db="EMBL/GenBank/DDBJ databases">
        <title>Vibrio sp. C5 JCM 19232 whole genome shotgun sequence.</title>
        <authorList>
            <person name="Sawabe T."/>
            <person name="Meirelles P."/>
            <person name="Feng G."/>
            <person name="Sayaka M."/>
            <person name="Hattori M."/>
            <person name="Ohkuma M."/>
        </authorList>
    </citation>
    <scope>NUCLEOTIDE SEQUENCE [LARGE SCALE GENOMIC DNA]</scope>
    <source>
        <strain evidence="1 2">JCM19232</strain>
    </source>
</reference>
<organism evidence="1 2">
    <name type="scientific">Vibrio ishigakensis</name>
    <dbReference type="NCBI Taxonomy" id="1481914"/>
    <lineage>
        <taxon>Bacteria</taxon>
        <taxon>Pseudomonadati</taxon>
        <taxon>Pseudomonadota</taxon>
        <taxon>Gammaproteobacteria</taxon>
        <taxon>Vibrionales</taxon>
        <taxon>Vibrionaceae</taxon>
        <taxon>Vibrio</taxon>
    </lineage>
</organism>
<dbReference type="Gene3D" id="3.20.20.140">
    <property type="entry name" value="Metal-dependent hydrolases"/>
    <property type="match status" value="1"/>
</dbReference>
<accession>A0A0B8PB55</accession>
<comment type="caution">
    <text evidence="1">The sequence shown here is derived from an EMBL/GenBank/DDBJ whole genome shotgun (WGS) entry which is preliminary data.</text>
</comment>
<gene>
    <name evidence="1" type="ORF">JCM19232_2601</name>
</gene>
<sequence length="114" mass="12817">MWGLSPDLAKNPLMPKEKLPMVAVLQEKYGDYGQRLLDNNVKVVFASDYVGANSDAERARRYEIWWRTQAFGSNFEVLKQMTSTAGEMLAMSGPRGTAKGKLVLSKKMQLRISC</sequence>